<evidence type="ECO:0000313" key="2">
    <source>
        <dbReference type="EMBL" id="CAE7900217.1"/>
    </source>
</evidence>
<comment type="caution">
    <text evidence="2">The sequence shown here is derived from an EMBL/GenBank/DDBJ whole genome shotgun (WGS) entry which is preliminary data.</text>
</comment>
<proteinExistence type="predicted"/>
<evidence type="ECO:0000256" key="1">
    <source>
        <dbReference type="SAM" id="MobiDB-lite"/>
    </source>
</evidence>
<gene>
    <name evidence="2" type="ORF">SNEC2469_LOCUS30281</name>
</gene>
<dbReference type="EMBL" id="CAJNJA010070215">
    <property type="protein sequence ID" value="CAE7900217.1"/>
    <property type="molecule type" value="Genomic_DNA"/>
</dbReference>
<organism evidence="2 3">
    <name type="scientific">Symbiodinium necroappetens</name>
    <dbReference type="NCBI Taxonomy" id="1628268"/>
    <lineage>
        <taxon>Eukaryota</taxon>
        <taxon>Sar</taxon>
        <taxon>Alveolata</taxon>
        <taxon>Dinophyceae</taxon>
        <taxon>Suessiales</taxon>
        <taxon>Symbiodiniaceae</taxon>
        <taxon>Symbiodinium</taxon>
    </lineage>
</organism>
<accession>A0A813BGC6</accession>
<dbReference type="OrthoDB" id="446702at2759"/>
<name>A0A813BGC6_9DINO</name>
<sequence length="417" mass="46071">MSACSYEVLHEWHSFMLERLQQQPPPGCAKPSIEQILRADRIAWVRLAERVHSLRRTASGALPLDAAIADLNKDPTVLFHLLPARETKAPERPQRDPSKKDDDKKRKIDEKKKATPASTKVQKSEMPDELKSIPNLLTVSESGMQGKQGVTLEWAIRWPTSTEVHQIVPDRRGSAEQSTVHADVRESPDRGDIRALFNMLPHETPPRGDGAGVLTAMVRKCAPSHSFTSLNLFFNVKTALHIDVNNEQLPNIIIGISDFRGGQVLVENPRGSHVISTATGGVRADLLEVAGTHAVFDAYRLRHETVDWTGDRLVLVAFSVKGSHLLCPDDRTELIEQGFVLPSMSECSTNDPPAKSLACDPSCLPLGLKDRCHDKCLGDMLFLEIFCGTGGLVIEWCQRAGILLVVENPMASKLWQG</sequence>
<keyword evidence="3" id="KW-1185">Reference proteome</keyword>
<dbReference type="Proteomes" id="UP000601435">
    <property type="component" value="Unassembled WGS sequence"/>
</dbReference>
<feature type="non-terminal residue" evidence="2">
    <location>
        <position position="417"/>
    </location>
</feature>
<reference evidence="2" key="1">
    <citation type="submission" date="2021-02" db="EMBL/GenBank/DDBJ databases">
        <authorList>
            <person name="Dougan E. K."/>
            <person name="Rhodes N."/>
            <person name="Thang M."/>
            <person name="Chan C."/>
        </authorList>
    </citation>
    <scope>NUCLEOTIDE SEQUENCE</scope>
</reference>
<feature type="region of interest" description="Disordered" evidence="1">
    <location>
        <begin position="82"/>
        <end position="128"/>
    </location>
</feature>
<protein>
    <submittedName>
        <fullName evidence="2">Uncharacterized protein</fullName>
    </submittedName>
</protein>
<dbReference type="AlphaFoldDB" id="A0A813BGC6"/>
<evidence type="ECO:0000313" key="3">
    <source>
        <dbReference type="Proteomes" id="UP000601435"/>
    </source>
</evidence>
<feature type="compositionally biased region" description="Basic and acidic residues" evidence="1">
    <location>
        <begin position="83"/>
        <end position="113"/>
    </location>
</feature>